<dbReference type="EMBL" id="UYJE01010496">
    <property type="protein sequence ID" value="VDI83675.1"/>
    <property type="molecule type" value="Genomic_DNA"/>
</dbReference>
<keyword evidence="7" id="KW-1185">Reference proteome</keyword>
<dbReference type="InterPro" id="IPR036364">
    <property type="entry name" value="SEA_dom_sf"/>
</dbReference>
<dbReference type="Gene3D" id="2.20.100.10">
    <property type="entry name" value="Thrombospondin type-1 (TSP1) repeat"/>
    <property type="match status" value="7"/>
</dbReference>
<dbReference type="InterPro" id="IPR036383">
    <property type="entry name" value="TSP1_rpt_sf"/>
</dbReference>
<keyword evidence="4" id="KW-0472">Membrane</keyword>
<dbReference type="SUPFAM" id="SSF82895">
    <property type="entry name" value="TSP-1 type 1 repeat"/>
    <property type="match status" value="7"/>
</dbReference>
<dbReference type="InterPro" id="IPR000082">
    <property type="entry name" value="SEA_dom"/>
</dbReference>
<dbReference type="PROSITE" id="PS50024">
    <property type="entry name" value="SEA"/>
    <property type="match status" value="1"/>
</dbReference>
<evidence type="ECO:0000313" key="7">
    <source>
        <dbReference type="Proteomes" id="UP000596742"/>
    </source>
</evidence>
<dbReference type="Proteomes" id="UP000596742">
    <property type="component" value="Unassembled WGS sequence"/>
</dbReference>
<keyword evidence="4" id="KW-1133">Transmembrane helix</keyword>
<evidence type="ECO:0000256" key="4">
    <source>
        <dbReference type="SAM" id="Phobius"/>
    </source>
</evidence>
<dbReference type="FunFam" id="2.20.100.10:FF:000001">
    <property type="entry name" value="semaphorin-5A isoform X1"/>
    <property type="match status" value="1"/>
</dbReference>
<proteinExistence type="predicted"/>
<dbReference type="InterPro" id="IPR052065">
    <property type="entry name" value="Compl_asym_regulator"/>
</dbReference>
<name>A0A8B6HQQ0_MYTGA</name>
<gene>
    <name evidence="6" type="ORF">MGAL_10B015741</name>
</gene>
<keyword evidence="1" id="KW-0677">Repeat</keyword>
<dbReference type="PANTHER" id="PTHR22906">
    <property type="entry name" value="PROPERDIN"/>
    <property type="match status" value="1"/>
</dbReference>
<comment type="caution">
    <text evidence="6">The sequence shown here is derived from an EMBL/GenBank/DDBJ whole genome shotgun (WGS) entry which is preliminary data.</text>
</comment>
<evidence type="ECO:0000256" key="2">
    <source>
        <dbReference type="ARBA" id="ARBA00023157"/>
    </source>
</evidence>
<dbReference type="InterPro" id="IPR000884">
    <property type="entry name" value="TSP1_rpt"/>
</dbReference>
<dbReference type="FunFam" id="2.20.100.10:FF:000007">
    <property type="entry name" value="Thrombospondin 1"/>
    <property type="match status" value="3"/>
</dbReference>
<evidence type="ECO:0000313" key="6">
    <source>
        <dbReference type="EMBL" id="VDI83675.1"/>
    </source>
</evidence>
<feature type="compositionally biased region" description="Low complexity" evidence="3">
    <location>
        <begin position="453"/>
        <end position="474"/>
    </location>
</feature>
<keyword evidence="4" id="KW-0812">Transmembrane</keyword>
<accession>A0A8B6HQQ0</accession>
<dbReference type="SMART" id="SM00209">
    <property type="entry name" value="TSP1"/>
    <property type="match status" value="7"/>
</dbReference>
<feature type="compositionally biased region" description="Low complexity" evidence="3">
    <location>
        <begin position="424"/>
        <end position="435"/>
    </location>
</feature>
<keyword evidence="2" id="KW-1015">Disulfide bond</keyword>
<dbReference type="PANTHER" id="PTHR22906:SF21">
    <property type="entry name" value="SEMA DOMAIN-CONTAINING PROTEIN"/>
    <property type="match status" value="1"/>
</dbReference>
<feature type="compositionally biased region" description="Polar residues" evidence="3">
    <location>
        <begin position="438"/>
        <end position="452"/>
    </location>
</feature>
<reference evidence="6" key="1">
    <citation type="submission" date="2018-11" db="EMBL/GenBank/DDBJ databases">
        <authorList>
            <person name="Alioto T."/>
            <person name="Alioto T."/>
        </authorList>
    </citation>
    <scope>NUCLEOTIDE SEQUENCE</scope>
</reference>
<dbReference type="SUPFAM" id="SSF82671">
    <property type="entry name" value="SEA domain"/>
    <property type="match status" value="1"/>
</dbReference>
<evidence type="ECO:0000259" key="5">
    <source>
        <dbReference type="PROSITE" id="PS50024"/>
    </source>
</evidence>
<dbReference type="OrthoDB" id="446173at2759"/>
<organism evidence="6 7">
    <name type="scientific">Mytilus galloprovincialis</name>
    <name type="common">Mediterranean mussel</name>
    <dbReference type="NCBI Taxonomy" id="29158"/>
    <lineage>
        <taxon>Eukaryota</taxon>
        <taxon>Metazoa</taxon>
        <taxon>Spiralia</taxon>
        <taxon>Lophotrochozoa</taxon>
        <taxon>Mollusca</taxon>
        <taxon>Bivalvia</taxon>
        <taxon>Autobranchia</taxon>
        <taxon>Pteriomorphia</taxon>
        <taxon>Mytilida</taxon>
        <taxon>Mytiloidea</taxon>
        <taxon>Mytilidae</taxon>
        <taxon>Mytilinae</taxon>
        <taxon>Mytilus</taxon>
    </lineage>
</organism>
<dbReference type="Gene3D" id="3.30.70.960">
    <property type="entry name" value="SEA domain"/>
    <property type="match status" value="1"/>
</dbReference>
<feature type="transmembrane region" description="Helical" evidence="4">
    <location>
        <begin position="250"/>
        <end position="271"/>
    </location>
</feature>
<feature type="domain" description="SEA" evidence="5">
    <location>
        <begin position="288"/>
        <end position="408"/>
    </location>
</feature>
<dbReference type="Pfam" id="PF00090">
    <property type="entry name" value="TSP_1"/>
    <property type="match status" value="7"/>
</dbReference>
<sequence>MSKVKEFGRKTEFHDLTIIGEKNADDLPNGELWNEGSNGHQSEISINIIDETGNNLHHEEIHLCVSGAERNGESLRIDQTKFKNERDDYEIVAPSSVNRKAEGKDLYRQSNENLKSHETKCNYTIDSGITLATDSEDIEVEETEFRKGVITHKKRVVNSHTGNHDEIHFIESIPIKENELEVSTSRHKNGFVSESGLGKPDISNTDNDTMWYKFMQKFKSDSPETKYKIDETVASQPDKTKTPITWKRKLVYGLLFVGVAILAVILIVIAVSTSSNNDNTEPDLKTQTTAYVHALLDLTVNDTYPTDMGNSLSYKYKRFASDFCAEIDKVLNNDTGGFGDNYIGCMVLALNPGSIKVSFTVYCVDISESDMLNQSVKYIKDNILRSGNLMLGGFQILLDSFETIQVSTIHLHEPPELQELFTSTTKSKVTTTPHTTADKLSTLPSKPSTSQHVTTSSLPDTSTTSLTVTAPSARTSSKVSSTSKLISHTEETLSVITRKLTTTKSIESSVTPSQSSNVQSSSTLIETTEDVQQTVSSIKSSTIGATVVSNDTTTYENDMTTVEEITTQSVVSFSASSGTLPAFVQTTEQSNQVNGNWGSWSFWAGCAETCGTSLRQRTRLCNDPEPINDGTPCQGNSTEHKPCVLENCPVDGMWTVWSPWSSCNVTCGGGLRHTHRTCTNPAPKFGGEECAGEDTMFDSCSEMACPIDGTWLEWSLWSTCDVTCGNGSMSRSRSCSRLEFEGKDCEGNTTDIGVCEKPPCPIDGNWSTWMTWGECSLTCGNGGSRQRNRTCSDPVPMFGGNECDGDGSTTGPCQDNPCPINGAWSDWNPWEKCSKTCGSGTKSRSRECSDPLPQHGGNFCNGFPKEYTGCEEEKCRGYWSPWGTWDACSVTCGDGVSFKRRICFGQSVNDDEQVICIGDGTENKTCQNDPCPVDGGWSNWNEWDKCSLPCGGGIRTRHRSCNDPVPQHGGKLCDGNDTEHLQCNNQNCPGGSCTDATAYLYEEDISISCIITGRLNSMPIIITKNGQSIAAINEHREVQYLLPSSDFSLVITQAENITLSLVFGNVTCENDGLYEVQVNSTAFNRVNITGSLMIIDRPTVPVFFVNPDQFAGLPYRQSDYEHQCSGNIGKPTGELIIEIKLNNSEFFIVPPADLVIVQNSSSTKDCRNFQILKFTMNFTSDMNEAVIRCRVQNDFILGGEIIGSEVDLSTFSKDTCNDVYVHLHNSATIMCTLNRTKEYKEIMIVKIKDGVSVNISSISKSGDITYFQDHLNIQIRVITSFVISIDFLNTTCADEGDYVLNISNGTTITARVKGSIQPISDPGKPSLFLNPAVVVESGSDNEAHNCYGNVGYPTGDLRIDILIDIPGEGEKQFYQIPDEVVTRLSDIRTNQNCHGFQNITFLLNVDGQQNNQTLRCRVENKYQSDVISYTDGHVLRVIPKDICKCNTIQSGILRGHPGRCDYYVECVNMTVPVGKQCLANQCRNSSTGICADDCSDNVCKETVPPDFCGAVSIPSIYMTSTDVPSISPIECTNTSIFLNTGPATILCFLNEVSFNSITINKASQTEETKTIGFISSDGSVNMLPVEELFNITLNFDGSKLTITLMVANCDSEGLYSVVVDTNDQIYTAHAYVTILRKPSNPNLEMNKDQVINLGYYRPGFEHVCSGDVGEPPGNLIIEIKQSGSNSYETLQDQFIKIIFTKIQREKCYNNTMTVVFGMLFLPEMINSKIRCRVADSVSLGNNDIFADTADLHLIPEDICNCNTDDDAKRGHPTVCDVFVQCTNFTVPHGLPCPSLNCRNSVTGECGTDCSVKTCSEPVPNDALPDLNSLDLFKDHPMDIGSLIPESLLRDSSLPSSLMGRDIQTLSPLTGRDIQTLSPLMGRDIQTCRHYGRDTQTPSPLKGT</sequence>
<evidence type="ECO:0000256" key="1">
    <source>
        <dbReference type="ARBA" id="ARBA00022737"/>
    </source>
</evidence>
<evidence type="ECO:0000256" key="3">
    <source>
        <dbReference type="SAM" id="MobiDB-lite"/>
    </source>
</evidence>
<protein>
    <recommendedName>
        <fullName evidence="5">SEA domain-containing protein</fullName>
    </recommendedName>
</protein>
<dbReference type="PROSITE" id="PS50092">
    <property type="entry name" value="TSP1"/>
    <property type="match status" value="7"/>
</dbReference>
<feature type="region of interest" description="Disordered" evidence="3">
    <location>
        <begin position="424"/>
        <end position="474"/>
    </location>
</feature>